<reference evidence="5" key="1">
    <citation type="submission" date="2020-06" db="EMBL/GenBank/DDBJ databases">
        <authorList>
            <consortium name="Plant Systems Biology data submission"/>
        </authorList>
    </citation>
    <scope>NUCLEOTIDE SEQUENCE</scope>
    <source>
        <strain evidence="5">D6</strain>
    </source>
</reference>
<dbReference type="SUPFAM" id="SSF88697">
    <property type="entry name" value="PUA domain-like"/>
    <property type="match status" value="1"/>
</dbReference>
<sequence length="539" mass="60800">MMRAWLILFASGLLGLPTITVRGFSPSPTLPIKLPTILPVNGVIGGSIRISSFLASSRDDDDDDEEEEDKEESINPNDLETPDERRNRMDNVRKIQKSFYRQLQNQQQAEGSSTNDRTTTTAISDSCNTILKNVPLWRVQWTELPGYQNLLNCHVAHYTHMFHTILAGPKPWYFGHVFLPGGSENLDNPDYQLLSSEESNNKTKATYTGVLMQVADSRQLEDGRLVLVVQALERFQVIEATQHTPYAVATVQLCPDTELAMTYYDKAQSMARELSDDFLHDQDAWGAACAAALEAAEQLRQFEYRPVLVQSSTMGAVAPLVNYDMDVDVETVFPLDMDRAQAQKERVGTVMEKHLFSASPVDLPDNLKQLDLEQVGQLEHEVWLGVDELVKLLYQLNPNPTSPIVTPVPTQMLGLLPRGDCCSQQYIPWPGDFKLDQFANRLEDYAAAMPPTVGTYSKSPFVRYDYADNPLKRYPILRRAQRLSFVVWILMENIGPVGNQPVVSRQDILEMHSISERLEAARDRLKAINASLRRVADQQ</sequence>
<accession>A0A9N8DT51</accession>
<dbReference type="Gene3D" id="2.30.130.40">
    <property type="entry name" value="LON domain-like"/>
    <property type="match status" value="1"/>
</dbReference>
<dbReference type="AlphaFoldDB" id="A0A9N8DT51"/>
<dbReference type="PANTHER" id="PTHR46732:SF8">
    <property type="entry name" value="ATP-DEPENDENT PROTEASE LA (LON) DOMAIN PROTEIN"/>
    <property type="match status" value="1"/>
</dbReference>
<gene>
    <name evidence="5" type="ORF">SEMRO_332_G119390.1</name>
</gene>
<feature type="compositionally biased region" description="Acidic residues" evidence="2">
    <location>
        <begin position="59"/>
        <end position="71"/>
    </location>
</feature>
<dbReference type="EMBL" id="CAICTM010000331">
    <property type="protein sequence ID" value="CAB9508074.1"/>
    <property type="molecule type" value="Genomic_DNA"/>
</dbReference>
<dbReference type="PANTHER" id="PTHR46732">
    <property type="entry name" value="ATP-DEPENDENT PROTEASE LA (LON) DOMAIN PROTEIN"/>
    <property type="match status" value="1"/>
</dbReference>
<dbReference type="OrthoDB" id="46467at2759"/>
<keyword evidence="6" id="KW-1185">Reference proteome</keyword>
<feature type="chain" id="PRO_5040376786" description="Lon N-terminal domain-containing protein" evidence="3">
    <location>
        <begin position="24"/>
        <end position="539"/>
    </location>
</feature>
<evidence type="ECO:0000256" key="1">
    <source>
        <dbReference type="SAM" id="Coils"/>
    </source>
</evidence>
<feature type="region of interest" description="Disordered" evidence="2">
    <location>
        <begin position="55"/>
        <end position="87"/>
    </location>
</feature>
<comment type="caution">
    <text evidence="5">The sequence shown here is derived from an EMBL/GenBank/DDBJ whole genome shotgun (WGS) entry which is preliminary data.</text>
</comment>
<dbReference type="Proteomes" id="UP001153069">
    <property type="component" value="Unassembled WGS sequence"/>
</dbReference>
<evidence type="ECO:0000256" key="2">
    <source>
        <dbReference type="SAM" id="MobiDB-lite"/>
    </source>
</evidence>
<organism evidence="5 6">
    <name type="scientific">Seminavis robusta</name>
    <dbReference type="NCBI Taxonomy" id="568900"/>
    <lineage>
        <taxon>Eukaryota</taxon>
        <taxon>Sar</taxon>
        <taxon>Stramenopiles</taxon>
        <taxon>Ochrophyta</taxon>
        <taxon>Bacillariophyta</taxon>
        <taxon>Bacillariophyceae</taxon>
        <taxon>Bacillariophycidae</taxon>
        <taxon>Naviculales</taxon>
        <taxon>Naviculaceae</taxon>
        <taxon>Seminavis</taxon>
    </lineage>
</organism>
<proteinExistence type="predicted"/>
<feature type="signal peptide" evidence="3">
    <location>
        <begin position="1"/>
        <end position="23"/>
    </location>
</feature>
<feature type="coiled-coil region" evidence="1">
    <location>
        <begin position="511"/>
        <end position="538"/>
    </location>
</feature>
<dbReference type="InterPro" id="IPR046336">
    <property type="entry name" value="Lon_prtase_N_sf"/>
</dbReference>
<feature type="domain" description="Lon N-terminal" evidence="4">
    <location>
        <begin position="151"/>
        <end position="278"/>
    </location>
</feature>
<keyword evidence="3" id="KW-0732">Signal</keyword>
<evidence type="ECO:0000259" key="4">
    <source>
        <dbReference type="Pfam" id="PF02190"/>
    </source>
</evidence>
<evidence type="ECO:0000313" key="5">
    <source>
        <dbReference type="EMBL" id="CAB9508074.1"/>
    </source>
</evidence>
<dbReference type="Pfam" id="PF02190">
    <property type="entry name" value="LON_substr_bdg"/>
    <property type="match status" value="1"/>
</dbReference>
<protein>
    <recommendedName>
        <fullName evidence="4">Lon N-terminal domain-containing protein</fullName>
    </recommendedName>
</protein>
<evidence type="ECO:0000313" key="6">
    <source>
        <dbReference type="Proteomes" id="UP001153069"/>
    </source>
</evidence>
<keyword evidence="1" id="KW-0175">Coiled coil</keyword>
<evidence type="ECO:0000256" key="3">
    <source>
        <dbReference type="SAM" id="SignalP"/>
    </source>
</evidence>
<dbReference type="InterPro" id="IPR015947">
    <property type="entry name" value="PUA-like_sf"/>
</dbReference>
<name>A0A9N8DT51_9STRA</name>
<dbReference type="InterPro" id="IPR003111">
    <property type="entry name" value="Lon_prtase_N"/>
</dbReference>